<name>A0A5D3AR82_9TREE</name>
<proteinExistence type="predicted"/>
<organism evidence="1 2">
    <name type="scientific">Cryptococcus floricola</name>
    <dbReference type="NCBI Taxonomy" id="2591691"/>
    <lineage>
        <taxon>Eukaryota</taxon>
        <taxon>Fungi</taxon>
        <taxon>Dikarya</taxon>
        <taxon>Basidiomycota</taxon>
        <taxon>Agaricomycotina</taxon>
        <taxon>Tremellomycetes</taxon>
        <taxon>Tremellales</taxon>
        <taxon>Cryptococcaceae</taxon>
        <taxon>Cryptococcus</taxon>
    </lineage>
</organism>
<reference evidence="1 2" key="1">
    <citation type="submission" date="2017-05" db="EMBL/GenBank/DDBJ databases">
        <title>The Genome Sequence of Tsuchiyaea wingfieldii DSM 27421.</title>
        <authorList>
            <person name="Cuomo C."/>
            <person name="Passer A."/>
            <person name="Billmyre B."/>
            <person name="Heitman J."/>
        </authorList>
    </citation>
    <scope>NUCLEOTIDE SEQUENCE [LARGE SCALE GENOMIC DNA]</scope>
    <source>
        <strain evidence="1 2">DSM 27421</strain>
    </source>
</reference>
<evidence type="ECO:0000313" key="1">
    <source>
        <dbReference type="EMBL" id="TYJ53292.1"/>
    </source>
</evidence>
<dbReference type="EMBL" id="NIDF01000094">
    <property type="protein sequence ID" value="TYJ53292.1"/>
    <property type="molecule type" value="Genomic_DNA"/>
</dbReference>
<keyword evidence="2" id="KW-1185">Reference proteome</keyword>
<accession>A0A5D3AR82</accession>
<evidence type="ECO:0000313" key="2">
    <source>
        <dbReference type="Proteomes" id="UP000322245"/>
    </source>
</evidence>
<dbReference type="AlphaFoldDB" id="A0A5D3AR82"/>
<dbReference type="Proteomes" id="UP000322245">
    <property type="component" value="Unassembled WGS sequence"/>
</dbReference>
<comment type="caution">
    <text evidence="1">The sequence shown here is derived from an EMBL/GenBank/DDBJ whole genome shotgun (WGS) entry which is preliminary data.</text>
</comment>
<protein>
    <submittedName>
        <fullName evidence="1">Uncharacterized protein</fullName>
    </submittedName>
</protein>
<feature type="non-terminal residue" evidence="1">
    <location>
        <position position="256"/>
    </location>
</feature>
<gene>
    <name evidence="1" type="ORF">B9479_006056</name>
</gene>
<sequence length="256" mass="28589">MSQDEIQSHVDKALSKLEESWKIAARTSHLSHMMYNKTLVKGSGDDSDDSEQYRLDLIRQSFYNETNKRIANRIKYTTDGAFPRTDIAGTSRSPLHVDVSSVFAEGQKDPQEWLDDFAGSVLQEGLDNMVINAAMGLMDPSIASHVINGPIVGDLYDEVIEKGVKDAMKGYEESCKGMSVEQLEDKLKDMSGLLPGQPLSLWQSLARWSTKSFGHISGQTKGDYVVEESPFNLKSLDDTNKSLRTKLTQREAEFKS</sequence>